<name>A0A1G4K907_9SACH</name>
<dbReference type="Proteomes" id="UP000191144">
    <property type="component" value="Chromosome G"/>
</dbReference>
<evidence type="ECO:0000256" key="1">
    <source>
        <dbReference type="ARBA" id="ARBA00022574"/>
    </source>
</evidence>
<accession>A0A1G4K907</accession>
<feature type="repeat" description="WD" evidence="3">
    <location>
        <begin position="205"/>
        <end position="239"/>
    </location>
</feature>
<dbReference type="PROSITE" id="PS00678">
    <property type="entry name" value="WD_REPEATS_1"/>
    <property type="match status" value="1"/>
</dbReference>
<proteinExistence type="predicted"/>
<dbReference type="SUPFAM" id="SSF50978">
    <property type="entry name" value="WD40 repeat-like"/>
    <property type="match status" value="1"/>
</dbReference>
<dbReference type="InterPro" id="IPR051246">
    <property type="entry name" value="WDR48"/>
</dbReference>
<dbReference type="EMBL" id="LT598484">
    <property type="protein sequence ID" value="SCV00581.1"/>
    <property type="molecule type" value="Genomic_DNA"/>
</dbReference>
<dbReference type="GO" id="GO:0000724">
    <property type="term" value="P:double-strand break repair via homologous recombination"/>
    <property type="evidence" value="ECO:0007669"/>
    <property type="project" value="TreeGrafter"/>
</dbReference>
<feature type="region of interest" description="Disordered" evidence="4">
    <location>
        <begin position="605"/>
        <end position="663"/>
    </location>
</feature>
<keyword evidence="2" id="KW-0677">Repeat</keyword>
<sequence length="932" mass="103764">MKKYTVAYGLIPPQCANIHESHILPITKIIQSESNSQLLLTCGRDGTVIRHTQKNGEWHRLRMQTNSDWVSDMAELDKGRFIVVSHDFSLCLLTVTQDGQEWNSKIVGYHDDYVKCVAVLEKDEAGDWTFATCGLDMKVKIWTLGADGSSALLHTIDNAQPGETGSLYALTSVCNDARFDLVAGDNNGNLVLMSSKTGERLGEVESAHKTNIKLLRSLNNGTRILSTSSDGMVNLWDVEKLGIDGGSKALIYSWKWAAPVWCIQGTTLERLLLGDSRGVITQVSMTEGEWESMKLSTVVSSDEDTKGILAMLEMDNGSIWFSFSGDSNLHTLDLKTGESTVLEGGDALLKSSLLTNRRHVITQNTRGIVQRWDIVSCELLDTFDATMGTFDDLVHKLSTKEILSHWCSVSIKTGKLFVKLSPKFMSTEVYGSALEHYKIVNDIDVEIDERYNLGRIAVNSILNEFISWVILKDETFRKELVAKKSSVPGSPSQALADSSVSEVSRPGLKENRRLSLFTKLSKTNRQSPTPTSLPSTPLAVENSSTLVEDSFVLPPPATSHLDNQSTLGGKADSIPTPVLAKRSASSGSLLAQKLKLISAIDSNSGSNFSVDNDSSAGGEKPPMRTSSQPTTADEEPLKSNLFINHQKGERQEESTMTEKHEESRQEYLSDFIVELRENYTKETDANASSFKILGKKAPSSKITREDQSPIIEIKAGVLLLVNCWNEGSSGDTVCFSTYLPTSRYDNAEDLKTCNNQHVFEALERNLPYWIAKALFKDEKTTKDYPKLTFVLKPWENPDSQQSSETSISSEPSHSGHHHHLPFHRSKHRERDGDRKSKTLPKVAEAYTKLHAPNFIKVKKILNYVVDRFDSKTPEMRCHTPVSEWLEILCKNQLLDNEMALGSVKTLYWKSQGDIVLEYRRKSASLPVNEKPE</sequence>
<evidence type="ECO:0000256" key="2">
    <source>
        <dbReference type="ARBA" id="ARBA00022737"/>
    </source>
</evidence>
<dbReference type="OrthoDB" id="2421129at2759"/>
<feature type="region of interest" description="Disordered" evidence="4">
    <location>
        <begin position="486"/>
        <end position="506"/>
    </location>
</feature>
<feature type="compositionally biased region" description="Polar residues" evidence="4">
    <location>
        <begin position="487"/>
        <end position="502"/>
    </location>
</feature>
<dbReference type="PROSITE" id="PS50082">
    <property type="entry name" value="WD_REPEATS_2"/>
    <property type="match status" value="1"/>
</dbReference>
<dbReference type="AlphaFoldDB" id="A0A1G4K907"/>
<feature type="compositionally biased region" description="Polar residues" evidence="4">
    <location>
        <begin position="605"/>
        <end position="615"/>
    </location>
</feature>
<evidence type="ECO:0000313" key="6">
    <source>
        <dbReference type="Proteomes" id="UP000191144"/>
    </source>
</evidence>
<protein>
    <submittedName>
        <fullName evidence="5">LAME_0G10682g1_1</fullName>
    </submittedName>
</protein>
<reference evidence="6" key="1">
    <citation type="submission" date="2016-03" db="EMBL/GenBank/DDBJ databases">
        <authorList>
            <person name="Devillers Hugo."/>
        </authorList>
    </citation>
    <scope>NUCLEOTIDE SEQUENCE [LARGE SCALE GENOMIC DNA]</scope>
</reference>
<dbReference type="PANTHER" id="PTHR19862:SF14">
    <property type="entry name" value="WD REPEAT-CONTAINING PROTEIN 48"/>
    <property type="match status" value="1"/>
</dbReference>
<feature type="compositionally biased region" description="Basic and acidic residues" evidence="4">
    <location>
        <begin position="646"/>
        <end position="663"/>
    </location>
</feature>
<feature type="compositionally biased region" description="Low complexity" evidence="4">
    <location>
        <begin position="799"/>
        <end position="812"/>
    </location>
</feature>
<feature type="region of interest" description="Disordered" evidence="4">
    <location>
        <begin position="550"/>
        <end position="575"/>
    </location>
</feature>
<feature type="region of interest" description="Disordered" evidence="4">
    <location>
        <begin position="519"/>
        <end position="538"/>
    </location>
</feature>
<gene>
    <name evidence="5" type="ORF">LAME_0G10682G</name>
</gene>
<feature type="compositionally biased region" description="Low complexity" evidence="4">
    <location>
        <begin position="527"/>
        <end position="538"/>
    </location>
</feature>
<feature type="compositionally biased region" description="Basic residues" evidence="4">
    <location>
        <begin position="814"/>
        <end position="827"/>
    </location>
</feature>
<feature type="region of interest" description="Disordered" evidence="4">
    <location>
        <begin position="795"/>
        <end position="836"/>
    </location>
</feature>
<dbReference type="SUPFAM" id="SSF50993">
    <property type="entry name" value="Peptidase/esterase 'gauge' domain"/>
    <property type="match status" value="1"/>
</dbReference>
<dbReference type="PANTHER" id="PTHR19862">
    <property type="entry name" value="WD REPEAT-CONTAINING PROTEIN 48"/>
    <property type="match status" value="1"/>
</dbReference>
<dbReference type="InterPro" id="IPR019775">
    <property type="entry name" value="WD40_repeat_CS"/>
</dbReference>
<evidence type="ECO:0000256" key="3">
    <source>
        <dbReference type="PROSITE-ProRule" id="PRU00221"/>
    </source>
</evidence>
<dbReference type="SMART" id="SM00320">
    <property type="entry name" value="WD40"/>
    <property type="match status" value="3"/>
</dbReference>
<evidence type="ECO:0000313" key="5">
    <source>
        <dbReference type="EMBL" id="SCV00581.1"/>
    </source>
</evidence>
<organism evidence="5 6">
    <name type="scientific">Lachancea meyersii CBS 8951</name>
    <dbReference type="NCBI Taxonomy" id="1266667"/>
    <lineage>
        <taxon>Eukaryota</taxon>
        <taxon>Fungi</taxon>
        <taxon>Dikarya</taxon>
        <taxon>Ascomycota</taxon>
        <taxon>Saccharomycotina</taxon>
        <taxon>Saccharomycetes</taxon>
        <taxon>Saccharomycetales</taxon>
        <taxon>Saccharomycetaceae</taxon>
        <taxon>Lachancea</taxon>
    </lineage>
</organism>
<dbReference type="InterPro" id="IPR001680">
    <property type="entry name" value="WD40_rpt"/>
</dbReference>
<dbReference type="InterPro" id="IPR036322">
    <property type="entry name" value="WD40_repeat_dom_sf"/>
</dbReference>
<evidence type="ECO:0000256" key="4">
    <source>
        <dbReference type="SAM" id="MobiDB-lite"/>
    </source>
</evidence>
<keyword evidence="1 3" id="KW-0853">WD repeat</keyword>
<dbReference type="PROSITE" id="PS50294">
    <property type="entry name" value="WD_REPEATS_REGION"/>
    <property type="match status" value="1"/>
</dbReference>
<dbReference type="InterPro" id="IPR015943">
    <property type="entry name" value="WD40/YVTN_repeat-like_dom_sf"/>
</dbReference>
<dbReference type="Pfam" id="PF11816">
    <property type="entry name" value="DUF3337"/>
    <property type="match status" value="1"/>
</dbReference>
<dbReference type="InterPro" id="IPR021772">
    <property type="entry name" value="WDR48/Bun107"/>
</dbReference>
<dbReference type="Gene3D" id="2.130.10.10">
    <property type="entry name" value="YVTN repeat-like/Quinoprotein amine dehydrogenase"/>
    <property type="match status" value="2"/>
</dbReference>
<dbReference type="GO" id="GO:0043130">
    <property type="term" value="F:ubiquitin binding"/>
    <property type="evidence" value="ECO:0007669"/>
    <property type="project" value="TreeGrafter"/>
</dbReference>
<keyword evidence="6" id="KW-1185">Reference proteome</keyword>
<dbReference type="Pfam" id="PF00400">
    <property type="entry name" value="WD40"/>
    <property type="match status" value="2"/>
</dbReference>